<dbReference type="InterPro" id="IPR000014">
    <property type="entry name" value="PAS"/>
</dbReference>
<dbReference type="Pfam" id="PF00072">
    <property type="entry name" value="Response_reg"/>
    <property type="match status" value="1"/>
</dbReference>
<dbReference type="Gene3D" id="3.30.450.20">
    <property type="entry name" value="PAS domain"/>
    <property type="match status" value="1"/>
</dbReference>
<dbReference type="PROSITE" id="PS50109">
    <property type="entry name" value="HIS_KIN"/>
    <property type="match status" value="1"/>
</dbReference>
<organism evidence="7 8">
    <name type="scientific">Oleiharenicola lentus</name>
    <dbReference type="NCBI Taxonomy" id="2508720"/>
    <lineage>
        <taxon>Bacteria</taxon>
        <taxon>Pseudomonadati</taxon>
        <taxon>Verrucomicrobiota</taxon>
        <taxon>Opitutia</taxon>
        <taxon>Opitutales</taxon>
        <taxon>Opitutaceae</taxon>
        <taxon>Oleiharenicola</taxon>
    </lineage>
</organism>
<dbReference type="GO" id="GO:0000155">
    <property type="term" value="F:phosphorelay sensor kinase activity"/>
    <property type="evidence" value="ECO:0007669"/>
    <property type="project" value="InterPro"/>
</dbReference>
<feature type="domain" description="Response regulatory" evidence="6">
    <location>
        <begin position="571"/>
        <end position="690"/>
    </location>
</feature>
<dbReference type="SUPFAM" id="SSF55785">
    <property type="entry name" value="PYP-like sensor domain (PAS domain)"/>
    <property type="match status" value="1"/>
</dbReference>
<keyword evidence="3 4" id="KW-0597">Phosphoprotein</keyword>
<dbReference type="SMART" id="SM00448">
    <property type="entry name" value="REC"/>
    <property type="match status" value="2"/>
</dbReference>
<dbReference type="PRINTS" id="PR00344">
    <property type="entry name" value="BCTRLSENSOR"/>
</dbReference>
<dbReference type="Gene3D" id="1.10.287.130">
    <property type="match status" value="1"/>
</dbReference>
<dbReference type="SMART" id="SM00387">
    <property type="entry name" value="HATPase_c"/>
    <property type="match status" value="1"/>
</dbReference>
<dbReference type="NCBIfam" id="TIGR00229">
    <property type="entry name" value="sensory_box"/>
    <property type="match status" value="1"/>
</dbReference>
<dbReference type="Pfam" id="PF08448">
    <property type="entry name" value="PAS_4"/>
    <property type="match status" value="1"/>
</dbReference>
<dbReference type="EC" id="2.7.13.3" evidence="2"/>
<evidence type="ECO:0000313" key="7">
    <source>
        <dbReference type="EMBL" id="RXK52851.1"/>
    </source>
</evidence>
<evidence type="ECO:0000259" key="6">
    <source>
        <dbReference type="PROSITE" id="PS50110"/>
    </source>
</evidence>
<dbReference type="PROSITE" id="PS50110">
    <property type="entry name" value="RESPONSE_REGULATORY"/>
    <property type="match status" value="2"/>
</dbReference>
<dbReference type="PANTHER" id="PTHR43065:SF42">
    <property type="entry name" value="TWO-COMPONENT SENSOR PPRA"/>
    <property type="match status" value="1"/>
</dbReference>
<dbReference type="InterPro" id="IPR036097">
    <property type="entry name" value="HisK_dim/P_sf"/>
</dbReference>
<dbReference type="Proteomes" id="UP000290218">
    <property type="component" value="Unassembled WGS sequence"/>
</dbReference>
<proteinExistence type="predicted"/>
<feature type="modified residue" description="4-aspartylphosphate" evidence="4">
    <location>
        <position position="88"/>
    </location>
</feature>
<dbReference type="InterPro" id="IPR013656">
    <property type="entry name" value="PAS_4"/>
</dbReference>
<dbReference type="InterPro" id="IPR003661">
    <property type="entry name" value="HisK_dim/P_dom"/>
</dbReference>
<dbReference type="SMART" id="SM00388">
    <property type="entry name" value="HisKA"/>
    <property type="match status" value="1"/>
</dbReference>
<sequence>MSSHASRFRILVIDDTPAIHEDFRKILTPGTNSAPQLETLAATIFGQSSPAAAPVCFEMDTAVQGQTGLALVQDAVGEGRPYALAFVDMRMPPGWDGLETIRHLWAADPNLQVVICTAYSDHSWSTITERLGHSDNLLILKKPFDHVEVLQLTHALTRKWRLARDVEANVAQLDELLRHRTEALRGAEEGFTAAFDASPHAQAIVTLDQPEVLAVNNAFERIMGLPRSAVLGLTPENFGRGFDPGRWHALLGRLGSGMPVDDHACLYQPDAKTRRELRCSARPLTIRGRRCSIWVLRDVTEQVETERQLRQAQKMEAIGQLAAGVAHDFNNLLTIIQGYTSEVLALHPAGETRQMLEPVQAAAIRAANLTRQLLIFSRKEVVQPQELDLVGVLGELRPLLRRLIGPHIVFKCTLPARLAPVMADPANVEQVIVNLVVNARDAMPQGGRIEVSARALHLAPGSAQLQSGSAAGDYIEIAVSDTGTGISPEVLPRIFEPFFTTKEAGKGTGLGLSTVYSIVRQQGGWIRVDSTVGQGTTFFIYQPVAVAPAVPEGSVETVPGCTAPATEGPRHVLVVEDDPAVKSLLSGILRRRGIPHTLADDGVIALQIWRSTLLPFDLVVSDILMPNGVNGIELARKLREQNPQLSIILTSGFSELLADPANLNLPGGPPKVLLKPFAPEELVSAMLEACATPVA</sequence>
<dbReference type="InterPro" id="IPR005467">
    <property type="entry name" value="His_kinase_dom"/>
</dbReference>
<evidence type="ECO:0000256" key="3">
    <source>
        <dbReference type="ARBA" id="ARBA00022553"/>
    </source>
</evidence>
<evidence type="ECO:0000313" key="8">
    <source>
        <dbReference type="Proteomes" id="UP000290218"/>
    </source>
</evidence>
<dbReference type="InterPro" id="IPR001789">
    <property type="entry name" value="Sig_transdc_resp-reg_receiver"/>
</dbReference>
<dbReference type="CDD" id="cd00082">
    <property type="entry name" value="HisKA"/>
    <property type="match status" value="1"/>
</dbReference>
<dbReference type="PANTHER" id="PTHR43065">
    <property type="entry name" value="SENSOR HISTIDINE KINASE"/>
    <property type="match status" value="1"/>
</dbReference>
<accession>A0A4Q1C3E9</accession>
<feature type="domain" description="Histidine kinase" evidence="5">
    <location>
        <begin position="324"/>
        <end position="546"/>
    </location>
</feature>
<protein>
    <recommendedName>
        <fullName evidence="2">histidine kinase</fullName>
        <ecNumber evidence="2">2.7.13.3</ecNumber>
    </recommendedName>
</protein>
<dbReference type="InterPro" id="IPR004358">
    <property type="entry name" value="Sig_transdc_His_kin-like_C"/>
</dbReference>
<evidence type="ECO:0000256" key="1">
    <source>
        <dbReference type="ARBA" id="ARBA00000085"/>
    </source>
</evidence>
<dbReference type="EMBL" id="SDHX01000002">
    <property type="protein sequence ID" value="RXK52851.1"/>
    <property type="molecule type" value="Genomic_DNA"/>
</dbReference>
<name>A0A4Q1C3E9_9BACT</name>
<dbReference type="InterPro" id="IPR035965">
    <property type="entry name" value="PAS-like_dom_sf"/>
</dbReference>
<dbReference type="Pfam" id="PF00512">
    <property type="entry name" value="HisKA"/>
    <property type="match status" value="1"/>
</dbReference>
<reference evidence="7 8" key="1">
    <citation type="submission" date="2019-01" db="EMBL/GenBank/DDBJ databases">
        <title>Lacunisphaera sp. strain TWA-58.</title>
        <authorList>
            <person name="Chen W.-M."/>
        </authorList>
    </citation>
    <scope>NUCLEOTIDE SEQUENCE [LARGE SCALE GENOMIC DNA]</scope>
    <source>
        <strain evidence="7 8">TWA-58</strain>
    </source>
</reference>
<dbReference type="OrthoDB" id="9813024at2"/>
<evidence type="ECO:0000256" key="2">
    <source>
        <dbReference type="ARBA" id="ARBA00012438"/>
    </source>
</evidence>
<comment type="caution">
    <text evidence="7">The sequence shown here is derived from an EMBL/GenBank/DDBJ whole genome shotgun (WGS) entry which is preliminary data.</text>
</comment>
<dbReference type="Gene3D" id="3.30.565.10">
    <property type="entry name" value="Histidine kinase-like ATPase, C-terminal domain"/>
    <property type="match status" value="1"/>
</dbReference>
<dbReference type="SUPFAM" id="SSF47384">
    <property type="entry name" value="Homodimeric domain of signal transducing histidine kinase"/>
    <property type="match status" value="1"/>
</dbReference>
<feature type="modified residue" description="4-aspartylphosphate" evidence="4">
    <location>
        <position position="622"/>
    </location>
</feature>
<dbReference type="Pfam" id="PF02518">
    <property type="entry name" value="HATPase_c"/>
    <property type="match status" value="1"/>
</dbReference>
<comment type="catalytic activity">
    <reaction evidence="1">
        <text>ATP + protein L-histidine = ADP + protein N-phospho-L-histidine.</text>
        <dbReference type="EC" id="2.7.13.3"/>
    </reaction>
</comment>
<evidence type="ECO:0000259" key="5">
    <source>
        <dbReference type="PROSITE" id="PS50109"/>
    </source>
</evidence>
<dbReference type="AlphaFoldDB" id="A0A4Q1C3E9"/>
<dbReference type="Gene3D" id="3.40.50.2300">
    <property type="match status" value="2"/>
</dbReference>
<dbReference type="InterPro" id="IPR003594">
    <property type="entry name" value="HATPase_dom"/>
</dbReference>
<dbReference type="InterPro" id="IPR036890">
    <property type="entry name" value="HATPase_C_sf"/>
</dbReference>
<dbReference type="RefSeq" id="WP_129048441.1">
    <property type="nucleotide sequence ID" value="NZ_SDHX01000002.1"/>
</dbReference>
<dbReference type="SUPFAM" id="SSF52172">
    <property type="entry name" value="CheY-like"/>
    <property type="match status" value="2"/>
</dbReference>
<dbReference type="SUPFAM" id="SSF55874">
    <property type="entry name" value="ATPase domain of HSP90 chaperone/DNA topoisomerase II/histidine kinase"/>
    <property type="match status" value="1"/>
</dbReference>
<keyword evidence="8" id="KW-1185">Reference proteome</keyword>
<feature type="domain" description="Response regulatory" evidence="6">
    <location>
        <begin position="9"/>
        <end position="157"/>
    </location>
</feature>
<dbReference type="InterPro" id="IPR011006">
    <property type="entry name" value="CheY-like_superfamily"/>
</dbReference>
<evidence type="ECO:0000256" key="4">
    <source>
        <dbReference type="PROSITE-ProRule" id="PRU00169"/>
    </source>
</evidence>
<gene>
    <name evidence="7" type="ORF">ESB00_14150</name>
</gene>